<sequence>MTENPGFDPAAGPVPPGAPAEPTGDEHKTQVIPPLASLGINPNQLGHADPTQVAPAGAVLPEAGHLTPTTDYPAAPGGYVPGYPPPGTPTGAYVPSVPVPGGVQLPPPPAHPGPAEDPGAATPKRGKAKVLAVVGTVLVVAAAAIAITGFWKPGFFWVKQLDVAAVQTGVEQVLTASASDNGYDAKNVTDVVCNDGKNPTFKQHSFDCKVKISGTERTVAVTILDDNGKFGVGAPK</sequence>
<name>A0A1X0DNZ0_9MYCO</name>
<keyword evidence="2" id="KW-1133">Transmembrane helix</keyword>
<dbReference type="EMBL" id="MVHS01000002">
    <property type="protein sequence ID" value="ORA73849.1"/>
    <property type="molecule type" value="Genomic_DNA"/>
</dbReference>
<dbReference type="Pfam" id="PF14230">
    <property type="entry name" value="DUF4333"/>
    <property type="match status" value="1"/>
</dbReference>
<keyword evidence="4" id="KW-1185">Reference proteome</keyword>
<comment type="caution">
    <text evidence="3">The sequence shown here is derived from an EMBL/GenBank/DDBJ whole genome shotgun (WGS) entry which is preliminary data.</text>
</comment>
<dbReference type="InterPro" id="IPR025637">
    <property type="entry name" value="DUF4333"/>
</dbReference>
<dbReference type="AlphaFoldDB" id="A0A1X0DNZ0"/>
<protein>
    <submittedName>
        <fullName evidence="3">Uncharacterized protein</fullName>
    </submittedName>
</protein>
<dbReference type="RefSeq" id="WP_163787889.1">
    <property type="nucleotide sequence ID" value="NZ_AP022618.1"/>
</dbReference>
<accession>A0A1X0DNZ0</accession>
<dbReference type="STRING" id="444597.BST26_01365"/>
<keyword evidence="2" id="KW-0472">Membrane</keyword>
<feature type="transmembrane region" description="Helical" evidence="2">
    <location>
        <begin position="130"/>
        <end position="151"/>
    </location>
</feature>
<proteinExistence type="predicted"/>
<organism evidence="3 4">
    <name type="scientific">Mycolicibacterium insubricum</name>
    <dbReference type="NCBI Taxonomy" id="444597"/>
    <lineage>
        <taxon>Bacteria</taxon>
        <taxon>Bacillati</taxon>
        <taxon>Actinomycetota</taxon>
        <taxon>Actinomycetes</taxon>
        <taxon>Mycobacteriales</taxon>
        <taxon>Mycobacteriaceae</taxon>
        <taxon>Mycolicibacterium</taxon>
    </lineage>
</organism>
<keyword evidence="2" id="KW-0812">Transmembrane</keyword>
<feature type="compositionally biased region" description="Low complexity" evidence="1">
    <location>
        <begin position="89"/>
        <end position="104"/>
    </location>
</feature>
<dbReference type="Proteomes" id="UP000192801">
    <property type="component" value="Unassembled WGS sequence"/>
</dbReference>
<gene>
    <name evidence="3" type="ORF">BST26_01365</name>
</gene>
<feature type="region of interest" description="Disordered" evidence="1">
    <location>
        <begin position="1"/>
        <end position="123"/>
    </location>
</feature>
<reference evidence="3 4" key="1">
    <citation type="submission" date="2016-12" db="EMBL/GenBank/DDBJ databases">
        <title>The new phylogeny of genus Mycobacterium.</title>
        <authorList>
            <person name="Tortoli E."/>
            <person name="Trovato A."/>
            <person name="Cirillo D.M."/>
        </authorList>
    </citation>
    <scope>NUCLEOTIDE SEQUENCE [LARGE SCALE GENOMIC DNA]</scope>
    <source>
        <strain evidence="3 4">DSM 45130</strain>
    </source>
</reference>
<evidence type="ECO:0000256" key="1">
    <source>
        <dbReference type="SAM" id="MobiDB-lite"/>
    </source>
</evidence>
<evidence type="ECO:0000256" key="2">
    <source>
        <dbReference type="SAM" id="Phobius"/>
    </source>
</evidence>
<feature type="compositionally biased region" description="Low complexity" evidence="1">
    <location>
        <begin position="1"/>
        <end position="11"/>
    </location>
</feature>
<evidence type="ECO:0000313" key="4">
    <source>
        <dbReference type="Proteomes" id="UP000192801"/>
    </source>
</evidence>
<evidence type="ECO:0000313" key="3">
    <source>
        <dbReference type="EMBL" id="ORA73849.1"/>
    </source>
</evidence>